<evidence type="ECO:0000256" key="3">
    <source>
        <dbReference type="ARBA" id="ARBA00023014"/>
    </source>
</evidence>
<accession>E8N5T9</accession>
<dbReference type="EMBL" id="AP012029">
    <property type="protein sequence ID" value="BAJ63803.1"/>
    <property type="molecule type" value="Genomic_DNA"/>
</dbReference>
<dbReference type="KEGG" id="atm:ANT_17770"/>
<dbReference type="Gene3D" id="1.10.10.1590">
    <property type="entry name" value="NADH-quinone oxidoreductase subunit E"/>
    <property type="match status" value="1"/>
</dbReference>
<dbReference type="STRING" id="926569.ANT_17770"/>
<dbReference type="Pfam" id="PF01257">
    <property type="entry name" value="2Fe-2S_thioredx"/>
    <property type="match status" value="1"/>
</dbReference>
<keyword evidence="3" id="KW-0411">Iron-sulfur</keyword>
<proteinExistence type="predicted"/>
<keyword evidence="2" id="KW-0408">Iron</keyword>
<dbReference type="InterPro" id="IPR042128">
    <property type="entry name" value="NuoE_dom"/>
</dbReference>
<dbReference type="PANTHER" id="PTHR43342:SF2">
    <property type="entry name" value="POTENTIAL NAD-REDUCING HYDROGENASE SUBUNIT"/>
    <property type="match status" value="1"/>
</dbReference>
<dbReference type="InterPro" id="IPR036249">
    <property type="entry name" value="Thioredoxin-like_sf"/>
</dbReference>
<dbReference type="InterPro" id="IPR041921">
    <property type="entry name" value="NuoE_N"/>
</dbReference>
<dbReference type="Proteomes" id="UP000008922">
    <property type="component" value="Chromosome"/>
</dbReference>
<dbReference type="Gene3D" id="3.40.30.10">
    <property type="entry name" value="Glutaredoxin"/>
    <property type="match status" value="1"/>
</dbReference>
<dbReference type="SUPFAM" id="SSF52833">
    <property type="entry name" value="Thioredoxin-like"/>
    <property type="match status" value="1"/>
</dbReference>
<dbReference type="GO" id="GO:0051536">
    <property type="term" value="F:iron-sulfur cluster binding"/>
    <property type="evidence" value="ECO:0007669"/>
    <property type="project" value="UniProtKB-KW"/>
</dbReference>
<dbReference type="HOGENOM" id="CLU_054362_2_1_0"/>
<dbReference type="PANTHER" id="PTHR43342">
    <property type="entry name" value="NADH-QUINONE OXIDOREDUCTASE, E SUBUNIT"/>
    <property type="match status" value="1"/>
</dbReference>
<sequence>MIIDHSCFERVNSCRFSRDIYIFCIQFMHSEQLMLKSITVPENDPIAIEEKRAIIDQILEQNKHLPGGLMVILNEVQSQIGFISEPMQQYIANKLHVPVSTVHGVVSFYSFFTTTPRGKHTIKFCMGTACYVGGTPQLIEKAKQVLGIDPGETTPDGQITLELCRCVGACSQAPVIVVDEEIQGRVRPNKFPQLLRLIQDEQKGS</sequence>
<dbReference type="CDD" id="cd03064">
    <property type="entry name" value="TRX_Fd_NuoE"/>
    <property type="match status" value="1"/>
</dbReference>
<name>E8N5T9_ANATU</name>
<dbReference type="AlphaFoldDB" id="E8N5T9"/>
<protein>
    <submittedName>
        <fullName evidence="4">NAD-reducing hydrogenase subunit</fullName>
    </submittedName>
</protein>
<organism evidence="4 5">
    <name type="scientific">Anaerolinea thermophila (strain DSM 14523 / JCM 11388 / NBRC 100420 / UNI-1)</name>
    <dbReference type="NCBI Taxonomy" id="926569"/>
    <lineage>
        <taxon>Bacteria</taxon>
        <taxon>Bacillati</taxon>
        <taxon>Chloroflexota</taxon>
        <taxon>Anaerolineae</taxon>
        <taxon>Anaerolineales</taxon>
        <taxon>Anaerolineaceae</taxon>
        <taxon>Anaerolinea</taxon>
    </lineage>
</organism>
<evidence type="ECO:0000256" key="1">
    <source>
        <dbReference type="ARBA" id="ARBA00022723"/>
    </source>
</evidence>
<dbReference type="InterPro" id="IPR028431">
    <property type="entry name" value="NADP_DH_HndA-like"/>
</dbReference>
<keyword evidence="1" id="KW-0479">Metal-binding</keyword>
<evidence type="ECO:0000313" key="4">
    <source>
        <dbReference type="EMBL" id="BAJ63803.1"/>
    </source>
</evidence>
<evidence type="ECO:0000256" key="2">
    <source>
        <dbReference type="ARBA" id="ARBA00023004"/>
    </source>
</evidence>
<keyword evidence="5" id="KW-1185">Reference proteome</keyword>
<dbReference type="GO" id="GO:0046872">
    <property type="term" value="F:metal ion binding"/>
    <property type="evidence" value="ECO:0007669"/>
    <property type="project" value="UniProtKB-KW"/>
</dbReference>
<dbReference type="InParanoid" id="E8N5T9"/>
<dbReference type="eggNOG" id="COG1905">
    <property type="taxonomic scope" value="Bacteria"/>
</dbReference>
<reference evidence="4 5" key="1">
    <citation type="submission" date="2010-12" db="EMBL/GenBank/DDBJ databases">
        <title>Whole genome sequence of Anaerolinea thermophila UNI-1.</title>
        <authorList>
            <person name="Narita-Yamada S."/>
            <person name="Kishi E."/>
            <person name="Watanabe Y."/>
            <person name="Takasaki K."/>
            <person name="Ankai A."/>
            <person name="Oguchi A."/>
            <person name="Fukui S."/>
            <person name="Takahashi M."/>
            <person name="Yashiro I."/>
            <person name="Hosoyama A."/>
            <person name="Sekiguchi Y."/>
            <person name="Hanada S."/>
            <person name="Fujita N."/>
        </authorList>
    </citation>
    <scope>NUCLEOTIDE SEQUENCE [LARGE SCALE GENOMIC DNA]</scope>
    <source>
        <strain evidence="5">DSM 14523 / JCM 11388 / NBRC 100420 / UNI-1</strain>
    </source>
</reference>
<gene>
    <name evidence="4" type="ordered locus">ANT_17770</name>
</gene>
<evidence type="ECO:0000313" key="5">
    <source>
        <dbReference type="Proteomes" id="UP000008922"/>
    </source>
</evidence>